<proteinExistence type="predicted"/>
<feature type="compositionally biased region" description="Polar residues" evidence="1">
    <location>
        <begin position="172"/>
        <end position="191"/>
    </location>
</feature>
<feature type="compositionally biased region" description="Polar residues" evidence="1">
    <location>
        <begin position="124"/>
        <end position="139"/>
    </location>
</feature>
<gene>
    <name evidence="2" type="ORF">TGAM01_v201168</name>
</gene>
<reference evidence="2 3" key="1">
    <citation type="journal article" date="2016" name="Genome Announc.">
        <title>Draft Whole-Genome Sequence of Trichoderma gamsii T6085, a Promising Biocontrol Agent of Fusarium Head Blight on Wheat.</title>
        <authorList>
            <person name="Baroncelli R."/>
            <person name="Zapparata A."/>
            <person name="Piaggeschi G."/>
            <person name="Sarrocco S."/>
            <person name="Vannacci G."/>
        </authorList>
    </citation>
    <scope>NUCLEOTIDE SEQUENCE [LARGE SCALE GENOMIC DNA]</scope>
    <source>
        <strain evidence="2 3">T6085</strain>
    </source>
</reference>
<name>A0A2P4ZZT3_9HYPO</name>
<accession>A0A2P4ZZT3</accession>
<feature type="region of interest" description="Disordered" evidence="1">
    <location>
        <begin position="156"/>
        <end position="237"/>
    </location>
</feature>
<feature type="region of interest" description="Disordered" evidence="1">
    <location>
        <begin position="124"/>
        <end position="144"/>
    </location>
</feature>
<feature type="region of interest" description="Disordered" evidence="1">
    <location>
        <begin position="43"/>
        <end position="101"/>
    </location>
</feature>
<dbReference type="AlphaFoldDB" id="A0A2P4ZZT3"/>
<dbReference type="EMBL" id="JPDN02000003">
    <property type="protein sequence ID" value="PON29802.1"/>
    <property type="molecule type" value="Genomic_DNA"/>
</dbReference>
<feature type="region of interest" description="Disordered" evidence="1">
    <location>
        <begin position="1"/>
        <end position="22"/>
    </location>
</feature>
<keyword evidence="3" id="KW-1185">Reference proteome</keyword>
<dbReference type="GeneID" id="36347309"/>
<feature type="compositionally biased region" description="Basic and acidic residues" evidence="1">
    <location>
        <begin position="332"/>
        <end position="352"/>
    </location>
</feature>
<organism evidence="2 3">
    <name type="scientific">Trichoderma gamsii</name>
    <dbReference type="NCBI Taxonomy" id="398673"/>
    <lineage>
        <taxon>Eukaryota</taxon>
        <taxon>Fungi</taxon>
        <taxon>Dikarya</taxon>
        <taxon>Ascomycota</taxon>
        <taxon>Pezizomycotina</taxon>
        <taxon>Sordariomycetes</taxon>
        <taxon>Hypocreomycetidae</taxon>
        <taxon>Hypocreales</taxon>
        <taxon>Hypocreaceae</taxon>
        <taxon>Trichoderma</taxon>
    </lineage>
</organism>
<protein>
    <submittedName>
        <fullName evidence="2">Uncharacterized protein</fullName>
    </submittedName>
</protein>
<evidence type="ECO:0000313" key="2">
    <source>
        <dbReference type="EMBL" id="PON29802.1"/>
    </source>
</evidence>
<dbReference type="Proteomes" id="UP000054821">
    <property type="component" value="Unassembled WGS sequence"/>
</dbReference>
<evidence type="ECO:0000256" key="1">
    <source>
        <dbReference type="SAM" id="MobiDB-lite"/>
    </source>
</evidence>
<feature type="compositionally biased region" description="Basic and acidic residues" evidence="1">
    <location>
        <begin position="1"/>
        <end position="13"/>
    </location>
</feature>
<evidence type="ECO:0000313" key="3">
    <source>
        <dbReference type="Proteomes" id="UP000054821"/>
    </source>
</evidence>
<feature type="compositionally biased region" description="Low complexity" evidence="1">
    <location>
        <begin position="62"/>
        <end position="74"/>
    </location>
</feature>
<dbReference type="STRING" id="398673.A0A2P4ZZT3"/>
<comment type="caution">
    <text evidence="2">The sequence shown here is derived from an EMBL/GenBank/DDBJ whole genome shotgun (WGS) entry which is preliminary data.</text>
</comment>
<feature type="compositionally biased region" description="Polar residues" evidence="1">
    <location>
        <begin position="295"/>
        <end position="316"/>
    </location>
</feature>
<feature type="compositionally biased region" description="Polar residues" evidence="1">
    <location>
        <begin position="207"/>
        <end position="220"/>
    </location>
</feature>
<sequence length="455" mass="49932">MDDRPNLSKDKAMYESGSKNSFKSFYRQNEAEMDVIQATSLSSDYKTAEPCLSQQPEHEVLSSGKAGGAASSSKRSYAHDLRANNTSRTSSRRRAHDLADDVTTNAQRALYNLHSIDEDTFWTNTQDPHTSRHAATSRNGGKDASRFSLEGAELENLDSENIGGSPPGKAATTATASQRIPLSRENSSTVARRQHKSKYGPIEDTEATQLLQRNTNSPTKTAIGVSPKTPERGVGATIESEDSLRRFGVANSTKSSKRNIESSDVSTWKQQLRKVGDARSNSPKKPYSPLAAGSQLHSSQSPTAFLQNEETVTRSTRGYGAETEEQTSRAQKQREPIKDSMESILAENDKTAPKITLTAPDDDSEMPSSHHICEWRSRYLGLSAAFDKLQCELDVALQQQTNLGTGGKELGTASHNNGYVNYGIEGLTIIVHRRSKEDLVLNTDLREEEFSDIGE</sequence>
<feature type="region of interest" description="Disordered" evidence="1">
    <location>
        <begin position="249"/>
        <end position="368"/>
    </location>
</feature>
<dbReference type="RefSeq" id="XP_024406520.1">
    <property type="nucleotide sequence ID" value="XM_024548704.1"/>
</dbReference>